<dbReference type="AlphaFoldDB" id="A0A8K0D6E6"/>
<name>A0A8K0D6E6_IGNLU</name>
<dbReference type="Proteomes" id="UP000801492">
    <property type="component" value="Unassembled WGS sequence"/>
</dbReference>
<dbReference type="PANTHER" id="PTHR46060">
    <property type="entry name" value="MARINER MOS1 TRANSPOSASE-LIKE PROTEIN"/>
    <property type="match status" value="1"/>
</dbReference>
<sequence>MPISRVVRRIKIFEVRCVVTSYRKMFVKKLEQRIVIKYLVKSGPNSKKTETCVRLRMSLIVSMRLKAGRESVEDDERQGASLTVLTFHNIERLRVLMATDRRQSIRMLSVELGINKEAVC</sequence>
<comment type="caution">
    <text evidence="1">The sequence shown here is derived from an EMBL/GenBank/DDBJ whole genome shotgun (WGS) entry which is preliminary data.</text>
</comment>
<organism evidence="1 2">
    <name type="scientific">Ignelater luminosus</name>
    <name type="common">Cucubano</name>
    <name type="synonym">Pyrophorus luminosus</name>
    <dbReference type="NCBI Taxonomy" id="2038154"/>
    <lineage>
        <taxon>Eukaryota</taxon>
        <taxon>Metazoa</taxon>
        <taxon>Ecdysozoa</taxon>
        <taxon>Arthropoda</taxon>
        <taxon>Hexapoda</taxon>
        <taxon>Insecta</taxon>
        <taxon>Pterygota</taxon>
        <taxon>Neoptera</taxon>
        <taxon>Endopterygota</taxon>
        <taxon>Coleoptera</taxon>
        <taxon>Polyphaga</taxon>
        <taxon>Elateriformia</taxon>
        <taxon>Elateroidea</taxon>
        <taxon>Elateridae</taxon>
        <taxon>Agrypninae</taxon>
        <taxon>Pyrophorini</taxon>
        <taxon>Ignelater</taxon>
    </lineage>
</organism>
<evidence type="ECO:0000313" key="1">
    <source>
        <dbReference type="EMBL" id="KAF2897816.1"/>
    </source>
</evidence>
<proteinExistence type="predicted"/>
<keyword evidence="2" id="KW-1185">Reference proteome</keyword>
<accession>A0A8K0D6E6</accession>
<evidence type="ECO:0000313" key="2">
    <source>
        <dbReference type="Proteomes" id="UP000801492"/>
    </source>
</evidence>
<dbReference type="PANTHER" id="PTHR46060:SF1">
    <property type="entry name" value="MARINER MOS1 TRANSPOSASE-LIKE PROTEIN"/>
    <property type="match status" value="1"/>
</dbReference>
<protein>
    <submittedName>
        <fullName evidence="1">Uncharacterized protein</fullName>
    </submittedName>
</protein>
<dbReference type="InterPro" id="IPR052709">
    <property type="entry name" value="Transposase-MT_Hybrid"/>
</dbReference>
<dbReference type="EMBL" id="VTPC01003918">
    <property type="protein sequence ID" value="KAF2897816.1"/>
    <property type="molecule type" value="Genomic_DNA"/>
</dbReference>
<gene>
    <name evidence="1" type="ORF">ILUMI_08360</name>
</gene>
<dbReference type="OrthoDB" id="8189655at2759"/>
<reference evidence="1" key="1">
    <citation type="submission" date="2019-08" db="EMBL/GenBank/DDBJ databases">
        <title>The genome of the North American firefly Photinus pyralis.</title>
        <authorList>
            <consortium name="Photinus pyralis genome working group"/>
            <person name="Fallon T.R."/>
            <person name="Sander Lower S.E."/>
            <person name="Weng J.-K."/>
        </authorList>
    </citation>
    <scope>NUCLEOTIDE SEQUENCE</scope>
    <source>
        <strain evidence="1">TRF0915ILg1</strain>
        <tissue evidence="1">Whole body</tissue>
    </source>
</reference>